<evidence type="ECO:0000313" key="2">
    <source>
        <dbReference type="EMBL" id="ELZ05797.1"/>
    </source>
</evidence>
<reference evidence="2 3" key="1">
    <citation type="journal article" date="2014" name="PLoS Genet.">
        <title>Phylogenetically driven sequencing of extremely halophilic archaea reveals strategies for static and dynamic osmo-response.</title>
        <authorList>
            <person name="Becker E.A."/>
            <person name="Seitzer P.M."/>
            <person name="Tritt A."/>
            <person name="Larsen D."/>
            <person name="Krusor M."/>
            <person name="Yao A.I."/>
            <person name="Wu D."/>
            <person name="Madern D."/>
            <person name="Eisen J.A."/>
            <person name="Darling A.E."/>
            <person name="Facciotti M.T."/>
        </authorList>
    </citation>
    <scope>NUCLEOTIDE SEQUENCE [LARGE SCALE GENOMIC DNA]</scope>
    <source>
        <strain evidence="2 3">JCM 10990</strain>
    </source>
</reference>
<feature type="non-terminal residue" evidence="2">
    <location>
        <position position="1"/>
    </location>
</feature>
<dbReference type="EMBL" id="AOIN01000031">
    <property type="protein sequence ID" value="ELZ03506.1"/>
    <property type="molecule type" value="Genomic_DNA"/>
</dbReference>
<protein>
    <submittedName>
        <fullName evidence="2">Uncharacterized protein</fullName>
    </submittedName>
</protein>
<sequence>GEVGDGPALTANSFLTFAKKNYGLDPPD</sequence>
<evidence type="ECO:0000313" key="1">
    <source>
        <dbReference type="EMBL" id="ELZ03506.1"/>
    </source>
</evidence>
<dbReference type="Proteomes" id="UP000011693">
    <property type="component" value="Unassembled WGS sequence"/>
</dbReference>
<organism evidence="2 3">
    <name type="scientific">Natrialba chahannaoensis JCM 10990</name>
    <dbReference type="NCBI Taxonomy" id="1227492"/>
    <lineage>
        <taxon>Archaea</taxon>
        <taxon>Methanobacteriati</taxon>
        <taxon>Methanobacteriota</taxon>
        <taxon>Stenosarchaea group</taxon>
        <taxon>Halobacteria</taxon>
        <taxon>Halobacteriales</taxon>
        <taxon>Natrialbaceae</taxon>
        <taxon>Natrialba</taxon>
    </lineage>
</organism>
<name>M0B5I0_9EURY</name>
<keyword evidence="3" id="KW-1185">Reference proteome</keyword>
<proteinExistence type="predicted"/>
<comment type="caution">
    <text evidence="2">The sequence shown here is derived from an EMBL/GenBank/DDBJ whole genome shotgun (WGS) entry which is preliminary data.</text>
</comment>
<dbReference type="AlphaFoldDB" id="M0B5I0"/>
<evidence type="ECO:0000313" key="3">
    <source>
        <dbReference type="Proteomes" id="UP000011693"/>
    </source>
</evidence>
<gene>
    <name evidence="2" type="ORF">C482_01711</name>
    <name evidence="1" type="ORF">C482_03739</name>
</gene>
<dbReference type="EMBL" id="AOIN01000012">
    <property type="protein sequence ID" value="ELZ05797.1"/>
    <property type="molecule type" value="Genomic_DNA"/>
</dbReference>
<accession>M0B5I0</accession>